<dbReference type="HOGENOM" id="CLU_2058883_0_0_10"/>
<sequence length="119" mass="13710">MMLKTFLLSALFVLVLGGFSFAAEESSPDNFDRGKEKSKNGYYDNSFNSQLNAFSLRSKFQFRGDKLLTPETSTNNYINLNTSISYQKGQNTYIVPYQKKVVLNRFTFNPNETLRNYSK</sequence>
<dbReference type="RefSeq" id="WP_008588378.1">
    <property type="nucleotide sequence ID" value="NZ_CP007035.1"/>
</dbReference>
<keyword evidence="1" id="KW-0732">Signal</keyword>
<dbReference type="Proteomes" id="UP000003586">
    <property type="component" value="Chromosome"/>
</dbReference>
<accession>W0F9I1</accession>
<gene>
    <name evidence="2" type="ORF">NIASO_19490</name>
</gene>
<reference evidence="2 3" key="1">
    <citation type="submission" date="2013-12" db="EMBL/GenBank/DDBJ databases">
        <authorList>
            <consortium name="DOE Joint Genome Institute"/>
            <person name="Eisen J."/>
            <person name="Huntemann M."/>
            <person name="Han J."/>
            <person name="Chen A."/>
            <person name="Kyrpides N."/>
            <person name="Mavromatis K."/>
            <person name="Markowitz V."/>
            <person name="Palaniappan K."/>
            <person name="Ivanova N."/>
            <person name="Schaumberg A."/>
            <person name="Pati A."/>
            <person name="Liolios K."/>
            <person name="Nordberg H.P."/>
            <person name="Cantor M.N."/>
            <person name="Hua S.X."/>
            <person name="Woyke T."/>
        </authorList>
    </citation>
    <scope>NUCLEOTIDE SEQUENCE [LARGE SCALE GENOMIC DNA]</scope>
    <source>
        <strain evidence="3">DSM 19437</strain>
    </source>
</reference>
<dbReference type="EMBL" id="CP007035">
    <property type="protein sequence ID" value="AHF18051.1"/>
    <property type="molecule type" value="Genomic_DNA"/>
</dbReference>
<evidence type="ECO:0000313" key="2">
    <source>
        <dbReference type="EMBL" id="AHF18051.1"/>
    </source>
</evidence>
<evidence type="ECO:0008006" key="4">
    <source>
        <dbReference type="Google" id="ProtNLM"/>
    </source>
</evidence>
<evidence type="ECO:0000256" key="1">
    <source>
        <dbReference type="SAM" id="SignalP"/>
    </source>
</evidence>
<proteinExistence type="predicted"/>
<protein>
    <recommendedName>
        <fullName evidence="4">Outer membrane protein beta-barrel domain-containing protein</fullName>
    </recommendedName>
</protein>
<keyword evidence="3" id="KW-1185">Reference proteome</keyword>
<dbReference type="AlphaFoldDB" id="W0F9I1"/>
<evidence type="ECO:0000313" key="3">
    <source>
        <dbReference type="Proteomes" id="UP000003586"/>
    </source>
</evidence>
<organism evidence="2 3">
    <name type="scientific">Niabella soli DSM 19437</name>
    <dbReference type="NCBI Taxonomy" id="929713"/>
    <lineage>
        <taxon>Bacteria</taxon>
        <taxon>Pseudomonadati</taxon>
        <taxon>Bacteroidota</taxon>
        <taxon>Chitinophagia</taxon>
        <taxon>Chitinophagales</taxon>
        <taxon>Chitinophagaceae</taxon>
        <taxon>Niabella</taxon>
    </lineage>
</organism>
<feature type="chain" id="PRO_5004788471" description="Outer membrane protein beta-barrel domain-containing protein" evidence="1">
    <location>
        <begin position="23"/>
        <end position="119"/>
    </location>
</feature>
<feature type="signal peptide" evidence="1">
    <location>
        <begin position="1"/>
        <end position="22"/>
    </location>
</feature>
<dbReference type="KEGG" id="nso:NIASO_19490"/>
<name>W0F9I1_9BACT</name>